<evidence type="ECO:0000313" key="2">
    <source>
        <dbReference type="Proteomes" id="UP001163603"/>
    </source>
</evidence>
<accession>A0ACC0YXJ0</accession>
<evidence type="ECO:0000313" key="1">
    <source>
        <dbReference type="EMBL" id="KAJ0043357.1"/>
    </source>
</evidence>
<protein>
    <submittedName>
        <fullName evidence="1">Uncharacterized protein</fullName>
    </submittedName>
</protein>
<organism evidence="1 2">
    <name type="scientific">Pistacia integerrima</name>
    <dbReference type="NCBI Taxonomy" id="434235"/>
    <lineage>
        <taxon>Eukaryota</taxon>
        <taxon>Viridiplantae</taxon>
        <taxon>Streptophyta</taxon>
        <taxon>Embryophyta</taxon>
        <taxon>Tracheophyta</taxon>
        <taxon>Spermatophyta</taxon>
        <taxon>Magnoliopsida</taxon>
        <taxon>eudicotyledons</taxon>
        <taxon>Gunneridae</taxon>
        <taxon>Pentapetalae</taxon>
        <taxon>rosids</taxon>
        <taxon>malvids</taxon>
        <taxon>Sapindales</taxon>
        <taxon>Anacardiaceae</taxon>
        <taxon>Pistacia</taxon>
    </lineage>
</organism>
<proteinExistence type="predicted"/>
<dbReference type="Proteomes" id="UP001163603">
    <property type="component" value="Chromosome 4"/>
</dbReference>
<comment type="caution">
    <text evidence="1">The sequence shown here is derived from an EMBL/GenBank/DDBJ whole genome shotgun (WGS) entry which is preliminary data.</text>
</comment>
<reference evidence="2" key="1">
    <citation type="journal article" date="2023" name="G3 (Bethesda)">
        <title>Genome assembly and association tests identify interacting loci associated with vigor, precocity, and sex in interspecific pistachio rootstocks.</title>
        <authorList>
            <person name="Palmer W."/>
            <person name="Jacygrad E."/>
            <person name="Sagayaradj S."/>
            <person name="Cavanaugh K."/>
            <person name="Han R."/>
            <person name="Bertier L."/>
            <person name="Beede B."/>
            <person name="Kafkas S."/>
            <person name="Golino D."/>
            <person name="Preece J."/>
            <person name="Michelmore R."/>
        </authorList>
    </citation>
    <scope>NUCLEOTIDE SEQUENCE [LARGE SCALE GENOMIC DNA]</scope>
</reference>
<name>A0ACC0YXJ0_9ROSI</name>
<sequence>MGHLTPFLRLARLLASCNVKVTFITPEPTVSLAESQISPPLSALVTDMSLTAAVVPITEALKIPNFIFFTSSAKMLTLFVSFHTLAGSKDYIKIPTLEPIPRSWIPPSLLQDTNNLLKTYIIENGKSTTKSDGILVNTLESIEQSSLLALNGGKVIEGLPLVTAIGLLPPLYFEDHQPLAWLDDQPAGSVVYVSFGSRTAITREQLRELGNGLPAVGGFLSHCGWNSVTEAMWHGVHVLAWPQHGDQKINADLVERIGLGTWEKSWSWGGGEIVMREQIAEKIKEVMGNKLLRSQAMRIREEARNGIELGGGSKKGLTELIKMLKKERS</sequence>
<keyword evidence="2" id="KW-1185">Reference proteome</keyword>
<dbReference type="EMBL" id="CM047739">
    <property type="protein sequence ID" value="KAJ0043357.1"/>
    <property type="molecule type" value="Genomic_DNA"/>
</dbReference>
<gene>
    <name evidence="1" type="ORF">Pint_19141</name>
</gene>